<dbReference type="STRING" id="1882483.A0A317XH13"/>
<evidence type="ECO:0000313" key="9">
    <source>
        <dbReference type="EMBL" id="PWY97152.1"/>
    </source>
</evidence>
<dbReference type="EMBL" id="KZ819217">
    <property type="protein sequence ID" value="PWY97152.1"/>
    <property type="molecule type" value="Genomic_DNA"/>
</dbReference>
<dbReference type="OrthoDB" id="514248at2759"/>
<keyword evidence="6" id="KW-0137">Centromere</keyword>
<feature type="compositionally biased region" description="Gly residues" evidence="8">
    <location>
        <begin position="351"/>
        <end position="367"/>
    </location>
</feature>
<keyword evidence="5" id="KW-0539">Nucleus</keyword>
<dbReference type="GO" id="GO:0031511">
    <property type="term" value="C:Mis6-Sim4 complex"/>
    <property type="evidence" value="ECO:0007669"/>
    <property type="project" value="TreeGrafter"/>
</dbReference>
<keyword evidence="4" id="KW-0158">Chromosome</keyword>
<dbReference type="CDD" id="cd23835">
    <property type="entry name" value="DRWD-N_CENP-O"/>
    <property type="match status" value="1"/>
</dbReference>
<dbReference type="Pfam" id="PF09496">
    <property type="entry name" value="CENP-O"/>
    <property type="match status" value="1"/>
</dbReference>
<name>A0A317XH13_9BASI</name>
<evidence type="ECO:0000256" key="7">
    <source>
        <dbReference type="SAM" id="Coils"/>
    </source>
</evidence>
<feature type="region of interest" description="Disordered" evidence="8">
    <location>
        <begin position="282"/>
        <end position="316"/>
    </location>
</feature>
<evidence type="ECO:0000256" key="4">
    <source>
        <dbReference type="ARBA" id="ARBA00022454"/>
    </source>
</evidence>
<dbReference type="InterPro" id="IPR018464">
    <property type="entry name" value="CENP-O"/>
</dbReference>
<evidence type="ECO:0000256" key="6">
    <source>
        <dbReference type="ARBA" id="ARBA00023328"/>
    </source>
</evidence>
<dbReference type="GO" id="GO:0005634">
    <property type="term" value="C:nucleus"/>
    <property type="evidence" value="ECO:0007669"/>
    <property type="project" value="UniProtKB-SubCell"/>
</dbReference>
<evidence type="ECO:0000256" key="1">
    <source>
        <dbReference type="ARBA" id="ARBA00004123"/>
    </source>
</evidence>
<reference evidence="9 10" key="1">
    <citation type="journal article" date="2018" name="Mol. Biol. Evol.">
        <title>Broad Genomic Sampling Reveals a Smut Pathogenic Ancestry of the Fungal Clade Ustilaginomycotina.</title>
        <authorList>
            <person name="Kijpornyongpan T."/>
            <person name="Mondo S.J."/>
            <person name="Barry K."/>
            <person name="Sandor L."/>
            <person name="Lee J."/>
            <person name="Lipzen A."/>
            <person name="Pangilinan J."/>
            <person name="LaButti K."/>
            <person name="Hainaut M."/>
            <person name="Henrissat B."/>
            <person name="Grigoriev I.V."/>
            <person name="Spatafora J.W."/>
            <person name="Aime M.C."/>
        </authorList>
    </citation>
    <scope>NUCLEOTIDE SEQUENCE [LARGE SCALE GENOMIC DNA]</scope>
    <source>
        <strain evidence="9 10">MCA 3645</strain>
    </source>
</reference>
<evidence type="ECO:0000256" key="5">
    <source>
        <dbReference type="ARBA" id="ARBA00023242"/>
    </source>
</evidence>
<evidence type="ECO:0000256" key="3">
    <source>
        <dbReference type="ARBA" id="ARBA00007321"/>
    </source>
</evidence>
<protein>
    <submittedName>
        <fullName evidence="9">Uncharacterized protein</fullName>
    </submittedName>
</protein>
<dbReference type="PANTHER" id="PTHR14582:SF1">
    <property type="entry name" value="CENTROMERE PROTEIN O"/>
    <property type="match status" value="1"/>
</dbReference>
<comment type="similarity">
    <text evidence="3">Belongs to the CENP-O/MCM21 family.</text>
</comment>
<evidence type="ECO:0000256" key="2">
    <source>
        <dbReference type="ARBA" id="ARBA00004584"/>
    </source>
</evidence>
<dbReference type="InParanoid" id="A0A317XH13"/>
<dbReference type="PANTHER" id="PTHR14582">
    <property type="entry name" value="INNER KINETOCHORE SUBUNIT MAL2"/>
    <property type="match status" value="1"/>
</dbReference>
<dbReference type="Proteomes" id="UP000246740">
    <property type="component" value="Unassembled WGS sequence"/>
</dbReference>
<evidence type="ECO:0000313" key="10">
    <source>
        <dbReference type="Proteomes" id="UP000246740"/>
    </source>
</evidence>
<dbReference type="AlphaFoldDB" id="A0A317XH13"/>
<feature type="coiled-coil region" evidence="7">
    <location>
        <begin position="11"/>
        <end position="68"/>
    </location>
</feature>
<feature type="region of interest" description="Disordered" evidence="8">
    <location>
        <begin position="336"/>
        <end position="421"/>
    </location>
</feature>
<keyword evidence="10" id="KW-1185">Reference proteome</keyword>
<comment type="subcellular location">
    <subcellularLocation>
        <location evidence="2">Chromosome</location>
        <location evidence="2">Centromere</location>
    </subcellularLocation>
    <subcellularLocation>
        <location evidence="1">Nucleus</location>
    </subcellularLocation>
</comment>
<organism evidence="9 10">
    <name type="scientific">Testicularia cyperi</name>
    <dbReference type="NCBI Taxonomy" id="1882483"/>
    <lineage>
        <taxon>Eukaryota</taxon>
        <taxon>Fungi</taxon>
        <taxon>Dikarya</taxon>
        <taxon>Basidiomycota</taxon>
        <taxon>Ustilaginomycotina</taxon>
        <taxon>Ustilaginomycetes</taxon>
        <taxon>Ustilaginales</taxon>
        <taxon>Anthracoideaceae</taxon>
        <taxon>Testicularia</taxon>
    </lineage>
</organism>
<proteinExistence type="inferred from homology"/>
<accession>A0A317XH13</accession>
<evidence type="ECO:0000256" key="8">
    <source>
        <dbReference type="SAM" id="MobiDB-lite"/>
    </source>
</evidence>
<sequence>MATSSTSGVTIDDLKAKHGQLRSEHASLQTQLESLRQLPADATIDAVHTALELDNDELGRELREIEERAILYRSLAWTCFELDLDVGRRARAARRGDGAAAPVDKDGNLGFGVRLDTFWNGRFYEPYYLVLARPSQLLETSRLASTTTGDAEPASLSDELRLIRHTVPHFIPLERLVEKYLPSVLGGGMSGGSASRSRDSGAGGLTMLAQFSQLPGINAFLSDLHCHLQAYVSRRQQAASLQRLRLPGSSGAGPDQRPSLEALGTEAFDLIKITWHLPSPRQLDEAPAQTGQQVTDADAAASSLGATKRKRGLVDRDESAKSLVVTVGFSDLQSERLVDERRPKGILPNASGGGGGGGGGGDGGGTDPDGSPPDPVQGSKLPYGQVRIEILEYPPEAETRERRSAGISHADILALEPRSTRRQDLEVQFAEQHDGESSDLDKAFQHIAASVWRQESGSASVR</sequence>
<gene>
    <name evidence="9" type="ORF">BCV70DRAFT_80381</name>
</gene>
<keyword evidence="7" id="KW-0175">Coiled coil</keyword>